<evidence type="ECO:0000313" key="2">
    <source>
        <dbReference type="EMBL" id="GKT31820.1"/>
    </source>
</evidence>
<dbReference type="Proteomes" id="UP001057375">
    <property type="component" value="Unassembled WGS sequence"/>
</dbReference>
<dbReference type="EMBL" id="BQXS01009747">
    <property type="protein sequence ID" value="GKT31820.1"/>
    <property type="molecule type" value="Genomic_DNA"/>
</dbReference>
<sequence length="450" mass="48712">MLRKHISSQIVAQVISELNSLKPPQFSTAREFLSYSLFWSLDSGTARRIDGVLQSATATIATHVAAALNPLFDCAVTTSSVRAKSRALKCVSARMTVVQDVLFSGDIPIDPPPDVQSGDPPTTPVDVPQASTTTTQQEPPSSSTVPPPSVPQPTSHRHCMYLPDHNRSGAISTLISTFADIDRRIRTHGHSEINKGLERLLTCTQCYLVGRKRKRGRKGKGNGKYRKSEKFIEHGRIAKGVQIALQKSLPVDANTASAAIGVQHPDLPSGVAPFEHIPSDTPPIIITASDIIESAKKQASLSHGGLSGIPSDVWRSVLMDKASAETFAFMSSYFVSNPSVLPNFLSSKVFALRKPRSTNMFSTQSYRTIAMAEIPLRILHRAILAKIGALCHPCQYGDGVPDGALKAAYHVLLCIALCDQTQKPIRILQIDSSNAFNTLSKDSIMESLPS</sequence>
<name>A0ABQ5KH23_9EUKA</name>
<protein>
    <recommendedName>
        <fullName evidence="4">Reverse transcriptase domain-containing protein</fullName>
    </recommendedName>
</protein>
<reference evidence="2" key="1">
    <citation type="submission" date="2022-03" db="EMBL/GenBank/DDBJ databases">
        <title>Draft genome sequence of Aduncisulcus paluster, a free-living microaerophilic Fornicata.</title>
        <authorList>
            <person name="Yuyama I."/>
            <person name="Kume K."/>
            <person name="Tamura T."/>
            <person name="Inagaki Y."/>
            <person name="Hashimoto T."/>
        </authorList>
    </citation>
    <scope>NUCLEOTIDE SEQUENCE</scope>
    <source>
        <strain evidence="2">NY0171</strain>
    </source>
</reference>
<keyword evidence="3" id="KW-1185">Reference proteome</keyword>
<gene>
    <name evidence="2" type="ORF">ADUPG1_006164</name>
</gene>
<evidence type="ECO:0000313" key="3">
    <source>
        <dbReference type="Proteomes" id="UP001057375"/>
    </source>
</evidence>
<comment type="caution">
    <text evidence="2">The sequence shown here is derived from an EMBL/GenBank/DDBJ whole genome shotgun (WGS) entry which is preliminary data.</text>
</comment>
<organism evidence="2 3">
    <name type="scientific">Aduncisulcus paluster</name>
    <dbReference type="NCBI Taxonomy" id="2918883"/>
    <lineage>
        <taxon>Eukaryota</taxon>
        <taxon>Metamonada</taxon>
        <taxon>Carpediemonas-like organisms</taxon>
        <taxon>Aduncisulcus</taxon>
    </lineage>
</organism>
<feature type="compositionally biased region" description="Low complexity" evidence="1">
    <location>
        <begin position="128"/>
        <end position="144"/>
    </location>
</feature>
<feature type="region of interest" description="Disordered" evidence="1">
    <location>
        <begin position="108"/>
        <end position="159"/>
    </location>
</feature>
<evidence type="ECO:0008006" key="4">
    <source>
        <dbReference type="Google" id="ProtNLM"/>
    </source>
</evidence>
<accession>A0ABQ5KH23</accession>
<proteinExistence type="predicted"/>
<evidence type="ECO:0000256" key="1">
    <source>
        <dbReference type="SAM" id="MobiDB-lite"/>
    </source>
</evidence>